<feature type="compositionally biased region" description="Basic and acidic residues" evidence="5">
    <location>
        <begin position="730"/>
        <end position="745"/>
    </location>
</feature>
<reference evidence="6" key="1">
    <citation type="submission" date="2019-06" db="EMBL/GenBank/DDBJ databases">
        <authorList>
            <consortium name="Wellcome Sanger Institute Data Sharing"/>
        </authorList>
    </citation>
    <scope>NUCLEOTIDE SEQUENCE [LARGE SCALE GENOMIC DNA]</scope>
</reference>
<feature type="compositionally biased region" description="Acidic residues" evidence="5">
    <location>
        <begin position="395"/>
        <end position="407"/>
    </location>
</feature>
<dbReference type="AlphaFoldDB" id="A0A672ZY65"/>
<comment type="subcellular location">
    <subcellularLocation>
        <location evidence="1">Nucleus</location>
        <location evidence="1">Nucleolus</location>
    </subcellularLocation>
</comment>
<feature type="compositionally biased region" description="Basic residues" evidence="5">
    <location>
        <begin position="639"/>
        <end position="648"/>
    </location>
</feature>
<feature type="compositionally biased region" description="Acidic residues" evidence="5">
    <location>
        <begin position="35"/>
        <end position="58"/>
    </location>
</feature>
<proteinExistence type="inferred from homology"/>
<evidence type="ECO:0000256" key="4">
    <source>
        <dbReference type="ARBA" id="ARBA00023242"/>
    </source>
</evidence>
<dbReference type="Proteomes" id="UP000472271">
    <property type="component" value="Chromosome 21"/>
</dbReference>
<dbReference type="OrthoDB" id="277439at2759"/>
<sequence length="772" mass="87833">MAKVSKKQAIKKVKKTKKKSDSAEETLAAVPTVAYDEEEEEEEEDLNGNFSGEEDEEDERRRQKLLEAISSLGGNRRKRLGERSEAAVQMSEFGVSVDGEGRKIQLSELIPKSAPVKTQKQLKTLQASTRTVDSPLSKQETERIQRDLAFQKTAEEVTRWKSLIRQNERAEQLVFPLNQEPSGPRPVDRVALGWMAQTPLEQEVFAVLTANKQPVHDPLLTPEEEASVKAMSLGEAKIRRAELQKARALQSYYEARARRDRKIKSKKYHKVQNKAKRKDLLKQFDHMVQTDPAAALEELKKMEVARMQERMSLKHQNSSKWARSKAIMAKYDQDARNAMQQQLDINKELTQKVVTALNDDQEEEEQEEEVMPECINDAEEADAANPWMRGRLSQDPEDNEKTEDLTVEVENKGGEEEEEEEEEEEGEEEALLRKFDSRRKQRRAEEEEAAAAAAVESAEEEHKDDDEELTEFTNLLRRRQQEEEQTKVETGNPAPLLEEGLMRVRTLEEVEQLGQDPGSEENPVAADPEPALPPTEPPPETRKASKSKKRKRGIELQEVLTKQTKVIAVPLAPTAEDVEDGGAEELDQRGLIQEAFAGDDVVSDFLKDKRKQEEAGRPKVVDLTLPGWGEWGGTGIQPSRKKRRRFRVKPNPPPYRKDKNLPSVIISEQRNSAISLHRVSALPFPFENHAQFESTIRCPLGRTWNSERTVQKVTRPRVVTTLGAIIEPMSREELLKDQTKGDSGEKSNTNPVKEKNTHHKHKAGNKQKQKKK</sequence>
<evidence type="ECO:0000313" key="7">
    <source>
        <dbReference type="Proteomes" id="UP000472271"/>
    </source>
</evidence>
<feature type="region of interest" description="Disordered" evidence="5">
    <location>
        <begin position="730"/>
        <end position="772"/>
    </location>
</feature>
<evidence type="ECO:0000256" key="5">
    <source>
        <dbReference type="SAM" id="MobiDB-lite"/>
    </source>
</evidence>
<feature type="compositionally biased region" description="Acidic residues" evidence="5">
    <location>
        <begin position="359"/>
        <end position="382"/>
    </location>
</feature>
<evidence type="ECO:0000313" key="6">
    <source>
        <dbReference type="Ensembl" id="ENSSORP00005021422.1"/>
    </source>
</evidence>
<protein>
    <submittedName>
        <fullName evidence="6">U3 small nucleolar RNA-associated protein 14 homolog A-like</fullName>
    </submittedName>
</protein>
<gene>
    <name evidence="6" type="primary">si:dkey-251i10.3</name>
</gene>
<feature type="compositionally biased region" description="Polar residues" evidence="5">
    <location>
        <begin position="116"/>
        <end position="138"/>
    </location>
</feature>
<name>A0A672ZY65_9TELE</name>
<dbReference type="InterPro" id="IPR006709">
    <property type="entry name" value="SSU_processome_Utp14"/>
</dbReference>
<keyword evidence="7" id="KW-1185">Reference proteome</keyword>
<keyword evidence="3" id="KW-0597">Phosphoprotein</keyword>
<feature type="compositionally biased region" description="Basic residues" evidence="5">
    <location>
        <begin position="756"/>
        <end position="772"/>
    </location>
</feature>
<evidence type="ECO:0000256" key="2">
    <source>
        <dbReference type="ARBA" id="ARBA00007774"/>
    </source>
</evidence>
<dbReference type="FunCoup" id="A0A672ZY65">
    <property type="interactions" value="1169"/>
</dbReference>
<dbReference type="InParanoid" id="A0A672ZY65"/>
<dbReference type="Pfam" id="PF04615">
    <property type="entry name" value="Utp14"/>
    <property type="match status" value="1"/>
</dbReference>
<keyword evidence="4" id="KW-0539">Nucleus</keyword>
<feature type="region of interest" description="Disordered" evidence="5">
    <location>
        <begin position="116"/>
        <end position="140"/>
    </location>
</feature>
<evidence type="ECO:0000256" key="1">
    <source>
        <dbReference type="ARBA" id="ARBA00004604"/>
    </source>
</evidence>
<feature type="compositionally biased region" description="Acidic residues" evidence="5">
    <location>
        <begin position="415"/>
        <end position="429"/>
    </location>
</feature>
<dbReference type="GO" id="GO:0032040">
    <property type="term" value="C:small-subunit processome"/>
    <property type="evidence" value="ECO:0007669"/>
    <property type="project" value="InterPro"/>
</dbReference>
<dbReference type="GO" id="GO:0006364">
    <property type="term" value="P:rRNA processing"/>
    <property type="evidence" value="ECO:0007669"/>
    <property type="project" value="InterPro"/>
</dbReference>
<feature type="region of interest" description="Disordered" evidence="5">
    <location>
        <begin position="1"/>
        <end position="64"/>
    </location>
</feature>
<reference evidence="6" key="2">
    <citation type="submission" date="2025-08" db="UniProtKB">
        <authorList>
            <consortium name="Ensembl"/>
        </authorList>
    </citation>
    <scope>IDENTIFICATION</scope>
</reference>
<feature type="region of interest" description="Disordered" evidence="5">
    <location>
        <begin position="354"/>
        <end position="555"/>
    </location>
</feature>
<dbReference type="PANTHER" id="PTHR14150">
    <property type="entry name" value="U3 SMALL NUCLEOLAR RNA-ASSOCIATED PROTEIN 14"/>
    <property type="match status" value="1"/>
</dbReference>
<comment type="similarity">
    <text evidence="2">Belongs to the UTP14 family.</text>
</comment>
<accession>A0A672ZY65</accession>
<feature type="compositionally biased region" description="Basic residues" evidence="5">
    <location>
        <begin position="1"/>
        <end position="18"/>
    </location>
</feature>
<evidence type="ECO:0000256" key="3">
    <source>
        <dbReference type="ARBA" id="ARBA00022553"/>
    </source>
</evidence>
<organism evidence="6 7">
    <name type="scientific">Sphaeramia orbicularis</name>
    <name type="common">orbiculate cardinalfish</name>
    <dbReference type="NCBI Taxonomy" id="375764"/>
    <lineage>
        <taxon>Eukaryota</taxon>
        <taxon>Metazoa</taxon>
        <taxon>Chordata</taxon>
        <taxon>Craniata</taxon>
        <taxon>Vertebrata</taxon>
        <taxon>Euteleostomi</taxon>
        <taxon>Actinopterygii</taxon>
        <taxon>Neopterygii</taxon>
        <taxon>Teleostei</taxon>
        <taxon>Neoteleostei</taxon>
        <taxon>Acanthomorphata</taxon>
        <taxon>Gobiaria</taxon>
        <taxon>Kurtiformes</taxon>
        <taxon>Apogonoidei</taxon>
        <taxon>Apogonidae</taxon>
        <taxon>Apogoninae</taxon>
        <taxon>Sphaeramia</taxon>
    </lineage>
</organism>
<feature type="region of interest" description="Disordered" evidence="5">
    <location>
        <begin position="634"/>
        <end position="660"/>
    </location>
</feature>
<reference evidence="6" key="3">
    <citation type="submission" date="2025-09" db="UniProtKB">
        <authorList>
            <consortium name="Ensembl"/>
        </authorList>
    </citation>
    <scope>IDENTIFICATION</scope>
</reference>
<dbReference type="PANTHER" id="PTHR14150:SF12">
    <property type="entry name" value="U3 SMALL NUCLEOLAR RNA-ASSOCIATED PROTEIN 14 HOMOLOG A"/>
    <property type="match status" value="1"/>
</dbReference>
<feature type="compositionally biased region" description="Acidic residues" evidence="5">
    <location>
        <begin position="457"/>
        <end position="470"/>
    </location>
</feature>
<dbReference type="Ensembl" id="ENSSORT00005022068.1">
    <property type="protein sequence ID" value="ENSSORP00005021422.1"/>
    <property type="gene ID" value="ENSSORG00005010479.1"/>
</dbReference>